<dbReference type="AlphaFoldDB" id="A0A9D5AP47"/>
<proteinExistence type="predicted"/>
<evidence type="ECO:0000256" key="1">
    <source>
        <dbReference type="SAM" id="MobiDB-lite"/>
    </source>
</evidence>
<name>A0A9D5AP47_PEA</name>
<dbReference type="Proteomes" id="UP001058974">
    <property type="component" value="Chromosome 5"/>
</dbReference>
<sequence length="260" mass="29507">MDPIVELTRHVASLTTQLYAIQKHIDNTTSPTLSRYTNGYTSCPRLKLDVPRFNSSDTRWWIFKISQLFTYHQIPKEDRIIIASFYLDNVALSCGNLLKLTQYSSVTSCLTEFAILMNYLDGLSEANILSCFISGLKMEVCQEVLAQQPQTISQAARLTRLQEDKLQDIARSSRPCSFPPWHPNSGTRHPPKPNSEALLETKLSQGLLPKPCFLHLFEHELDEEATKVCVSIVTNDGRDIISVALVFSLWFLSKKNFILP</sequence>
<dbReference type="Gramene" id="Psat05G0826500-T1">
    <property type="protein sequence ID" value="KAI5414054.1"/>
    <property type="gene ID" value="KIW84_058265"/>
</dbReference>
<accession>A0A9D5AP47</accession>
<evidence type="ECO:0000313" key="2">
    <source>
        <dbReference type="EMBL" id="KAI5414054.1"/>
    </source>
</evidence>
<evidence type="ECO:0000313" key="3">
    <source>
        <dbReference type="Proteomes" id="UP001058974"/>
    </source>
</evidence>
<protein>
    <submittedName>
        <fullName evidence="2">Uncharacterized protein</fullName>
    </submittedName>
</protein>
<reference evidence="2 3" key="1">
    <citation type="journal article" date="2022" name="Nat. Genet.">
        <title>Improved pea reference genome and pan-genome highlight genomic features and evolutionary characteristics.</title>
        <authorList>
            <person name="Yang T."/>
            <person name="Liu R."/>
            <person name="Luo Y."/>
            <person name="Hu S."/>
            <person name="Wang D."/>
            <person name="Wang C."/>
            <person name="Pandey M.K."/>
            <person name="Ge S."/>
            <person name="Xu Q."/>
            <person name="Li N."/>
            <person name="Li G."/>
            <person name="Huang Y."/>
            <person name="Saxena R.K."/>
            <person name="Ji Y."/>
            <person name="Li M."/>
            <person name="Yan X."/>
            <person name="He Y."/>
            <person name="Liu Y."/>
            <person name="Wang X."/>
            <person name="Xiang C."/>
            <person name="Varshney R.K."/>
            <person name="Ding H."/>
            <person name="Gao S."/>
            <person name="Zong X."/>
        </authorList>
    </citation>
    <scope>NUCLEOTIDE SEQUENCE [LARGE SCALE GENOMIC DNA]</scope>
    <source>
        <strain evidence="2 3">cv. Zhongwan 6</strain>
    </source>
</reference>
<keyword evidence="3" id="KW-1185">Reference proteome</keyword>
<gene>
    <name evidence="2" type="ORF">KIW84_058265</name>
</gene>
<feature type="region of interest" description="Disordered" evidence="1">
    <location>
        <begin position="172"/>
        <end position="195"/>
    </location>
</feature>
<dbReference type="EMBL" id="JAMSHJ010000005">
    <property type="protein sequence ID" value="KAI5414054.1"/>
    <property type="molecule type" value="Genomic_DNA"/>
</dbReference>
<organism evidence="2 3">
    <name type="scientific">Pisum sativum</name>
    <name type="common">Garden pea</name>
    <name type="synonym">Lathyrus oleraceus</name>
    <dbReference type="NCBI Taxonomy" id="3888"/>
    <lineage>
        <taxon>Eukaryota</taxon>
        <taxon>Viridiplantae</taxon>
        <taxon>Streptophyta</taxon>
        <taxon>Embryophyta</taxon>
        <taxon>Tracheophyta</taxon>
        <taxon>Spermatophyta</taxon>
        <taxon>Magnoliopsida</taxon>
        <taxon>eudicotyledons</taxon>
        <taxon>Gunneridae</taxon>
        <taxon>Pentapetalae</taxon>
        <taxon>rosids</taxon>
        <taxon>fabids</taxon>
        <taxon>Fabales</taxon>
        <taxon>Fabaceae</taxon>
        <taxon>Papilionoideae</taxon>
        <taxon>50 kb inversion clade</taxon>
        <taxon>NPAAA clade</taxon>
        <taxon>Hologalegina</taxon>
        <taxon>IRL clade</taxon>
        <taxon>Fabeae</taxon>
        <taxon>Lathyrus</taxon>
    </lineage>
</organism>
<comment type="caution">
    <text evidence="2">The sequence shown here is derived from an EMBL/GenBank/DDBJ whole genome shotgun (WGS) entry which is preliminary data.</text>
</comment>